<dbReference type="PANTHER" id="PTHR43077:SF8">
    <property type="entry name" value="DOXORUBICIN RESISTANCE ABC TRANSPORTER PERMEASE PROTEIN DRRB"/>
    <property type="match status" value="1"/>
</dbReference>
<dbReference type="GO" id="GO:0140359">
    <property type="term" value="F:ABC-type transporter activity"/>
    <property type="evidence" value="ECO:0007669"/>
    <property type="project" value="InterPro"/>
</dbReference>
<protein>
    <submittedName>
        <fullName evidence="9">Putative transmembrane protein</fullName>
    </submittedName>
</protein>
<proteinExistence type="inferred from homology"/>
<dbReference type="PATRIC" id="fig|1415166.3.peg.5193"/>
<dbReference type="STRING" id="1415166.NONO_c50350"/>
<feature type="transmembrane region" description="Helical" evidence="7">
    <location>
        <begin position="371"/>
        <end position="387"/>
    </location>
</feature>
<dbReference type="HOGENOM" id="CLU_045963_0_0_11"/>
<name>W5TKX3_9NOCA</name>
<dbReference type="KEGG" id="nno:NONO_c50350"/>
<reference evidence="9 10" key="1">
    <citation type="journal article" date="2014" name="Appl. Environ. Microbiol.">
        <title>Insights into the Microbial Degradation of Rubber and Gutta-Percha by Analysis of the Complete Genome of Nocardia nova SH22a.</title>
        <authorList>
            <person name="Luo Q."/>
            <person name="Hiessl S."/>
            <person name="Poehlein A."/>
            <person name="Daniel R."/>
            <person name="Steinbuchel A."/>
        </authorList>
    </citation>
    <scope>NUCLEOTIDE SEQUENCE [LARGE SCALE GENOMIC DNA]</scope>
    <source>
        <strain evidence="9">SH22a</strain>
    </source>
</reference>
<keyword evidence="5 7" id="KW-1133">Transmembrane helix</keyword>
<evidence type="ECO:0000313" key="9">
    <source>
        <dbReference type="EMBL" id="AHH19819.1"/>
    </source>
</evidence>
<dbReference type="GO" id="GO:0005886">
    <property type="term" value="C:plasma membrane"/>
    <property type="evidence" value="ECO:0007669"/>
    <property type="project" value="UniProtKB-SubCell"/>
</dbReference>
<evidence type="ECO:0000256" key="2">
    <source>
        <dbReference type="ARBA" id="ARBA00007783"/>
    </source>
</evidence>
<dbReference type="Pfam" id="PF12698">
    <property type="entry name" value="ABC2_membrane_3"/>
    <property type="match status" value="1"/>
</dbReference>
<evidence type="ECO:0000256" key="1">
    <source>
        <dbReference type="ARBA" id="ARBA00004651"/>
    </source>
</evidence>
<dbReference type="RefSeq" id="WP_025351207.1">
    <property type="nucleotide sequence ID" value="NZ_CP006850.1"/>
</dbReference>
<dbReference type="InterPro" id="IPR051328">
    <property type="entry name" value="T7SS_ABC-Transporter"/>
</dbReference>
<accession>W5TKX3</accession>
<feature type="transmembrane region" description="Helical" evidence="7">
    <location>
        <begin position="18"/>
        <end position="39"/>
    </location>
</feature>
<keyword evidence="4 7" id="KW-0812">Transmembrane</keyword>
<evidence type="ECO:0000256" key="4">
    <source>
        <dbReference type="ARBA" id="ARBA00022692"/>
    </source>
</evidence>
<dbReference type="EMBL" id="CP006850">
    <property type="protein sequence ID" value="AHH19819.1"/>
    <property type="molecule type" value="Genomic_DNA"/>
</dbReference>
<feature type="transmembrane region" description="Helical" evidence="7">
    <location>
        <begin position="218"/>
        <end position="240"/>
    </location>
</feature>
<gene>
    <name evidence="9" type="ORF">NONO_c50350</name>
</gene>
<dbReference type="InterPro" id="IPR013525">
    <property type="entry name" value="ABC2_TM"/>
</dbReference>
<evidence type="ECO:0000256" key="7">
    <source>
        <dbReference type="SAM" id="Phobius"/>
    </source>
</evidence>
<dbReference type="Gene3D" id="3.40.1710.10">
    <property type="entry name" value="abc type-2 transporter like domain"/>
    <property type="match status" value="1"/>
</dbReference>
<evidence type="ECO:0000256" key="3">
    <source>
        <dbReference type="ARBA" id="ARBA00022475"/>
    </source>
</evidence>
<dbReference type="Proteomes" id="UP000019150">
    <property type="component" value="Chromosome"/>
</dbReference>
<feature type="transmembrane region" description="Helical" evidence="7">
    <location>
        <begin position="276"/>
        <end position="297"/>
    </location>
</feature>
<keyword evidence="10" id="KW-1185">Reference proteome</keyword>
<organism evidence="9 10">
    <name type="scientific">Nocardia nova SH22a</name>
    <dbReference type="NCBI Taxonomy" id="1415166"/>
    <lineage>
        <taxon>Bacteria</taxon>
        <taxon>Bacillati</taxon>
        <taxon>Actinomycetota</taxon>
        <taxon>Actinomycetes</taxon>
        <taxon>Mycobacteriales</taxon>
        <taxon>Nocardiaceae</taxon>
        <taxon>Nocardia</taxon>
    </lineage>
</organism>
<dbReference type="PANTHER" id="PTHR43077">
    <property type="entry name" value="TRANSPORT PERMEASE YVFS-RELATED"/>
    <property type="match status" value="1"/>
</dbReference>
<keyword evidence="6 7" id="KW-0472">Membrane</keyword>
<comment type="similarity">
    <text evidence="2">Belongs to the ABC-2 integral membrane protein family.</text>
</comment>
<dbReference type="AlphaFoldDB" id="W5TKX3"/>
<sequence>MNDLAPNRPAPRPIGFRWITPVVVVTVFASLLGLMYLAYVAKPDQNLHNFPIAVVNNDVGDTIGGQRADYGSQVLDAVTTHTPSDRFDLRVVGLNEAQRLMQDGKVYGALIIPADFTKRLGNLGAGSVLPGELPRPTITMETNPRLGPFSTSVSTRFANQTLEAVNNALGPQLTERVQQQLGATQLSASARLTLGDPVQPVVEPYHGMPAGSGQGLTAFFFALTILLGGMTGAMTVHALIDSLLGFAPTEFGPYFSHAPAAPISRLRTLMIKWGTMAAAAALSSGALIGIATALGVHMDQPLGLFLYGTFAMTAVGVTALTIMAAVGSAGVLINLILFVILGMPSAGGTIPIEATPRFFARLADFEPMRQVYLAVRSLMFFDGSAAAGLERGVWMTVAGSAIGIVSGVVVTAVYDKRGLTRTSRVPVLQPA</sequence>
<evidence type="ECO:0000313" key="10">
    <source>
        <dbReference type="Proteomes" id="UP000019150"/>
    </source>
</evidence>
<feature type="domain" description="ABC-2 type transporter transmembrane" evidence="8">
    <location>
        <begin position="24"/>
        <end position="398"/>
    </location>
</feature>
<dbReference type="OrthoDB" id="4571363at2"/>
<feature type="transmembrane region" description="Helical" evidence="7">
    <location>
        <begin position="393"/>
        <end position="414"/>
    </location>
</feature>
<dbReference type="eggNOG" id="COG1511">
    <property type="taxonomic scope" value="Bacteria"/>
</dbReference>
<evidence type="ECO:0000259" key="8">
    <source>
        <dbReference type="Pfam" id="PF12698"/>
    </source>
</evidence>
<evidence type="ECO:0000256" key="5">
    <source>
        <dbReference type="ARBA" id="ARBA00022989"/>
    </source>
</evidence>
<feature type="transmembrane region" description="Helical" evidence="7">
    <location>
        <begin position="304"/>
        <end position="325"/>
    </location>
</feature>
<keyword evidence="3" id="KW-1003">Cell membrane</keyword>
<feature type="transmembrane region" description="Helical" evidence="7">
    <location>
        <begin position="331"/>
        <end position="350"/>
    </location>
</feature>
<comment type="subcellular location">
    <subcellularLocation>
        <location evidence="1">Cell membrane</location>
        <topology evidence="1">Multi-pass membrane protein</topology>
    </subcellularLocation>
</comment>
<evidence type="ECO:0000256" key="6">
    <source>
        <dbReference type="ARBA" id="ARBA00023136"/>
    </source>
</evidence>